<dbReference type="AlphaFoldDB" id="A0A2H3D5X2"/>
<feature type="region of interest" description="Disordered" evidence="1">
    <location>
        <begin position="67"/>
        <end position="94"/>
    </location>
</feature>
<reference evidence="3" key="1">
    <citation type="journal article" date="2017" name="Nat. Ecol. Evol.">
        <title>Genome expansion and lineage-specific genetic innovations in the forest pathogenic fungi Armillaria.</title>
        <authorList>
            <person name="Sipos G."/>
            <person name="Prasanna A.N."/>
            <person name="Walter M.C."/>
            <person name="O'Connor E."/>
            <person name="Balint B."/>
            <person name="Krizsan K."/>
            <person name="Kiss B."/>
            <person name="Hess J."/>
            <person name="Varga T."/>
            <person name="Slot J."/>
            <person name="Riley R."/>
            <person name="Boka B."/>
            <person name="Rigling D."/>
            <person name="Barry K."/>
            <person name="Lee J."/>
            <person name="Mihaltcheva S."/>
            <person name="LaButti K."/>
            <person name="Lipzen A."/>
            <person name="Waldron R."/>
            <person name="Moloney N.M."/>
            <person name="Sperisen C."/>
            <person name="Kredics L."/>
            <person name="Vagvoelgyi C."/>
            <person name="Patrignani A."/>
            <person name="Fitzpatrick D."/>
            <person name="Nagy I."/>
            <person name="Doyle S."/>
            <person name="Anderson J.B."/>
            <person name="Grigoriev I.V."/>
            <person name="Gueldener U."/>
            <person name="Muensterkoetter M."/>
            <person name="Nagy L.G."/>
        </authorList>
    </citation>
    <scope>NUCLEOTIDE SEQUENCE [LARGE SCALE GENOMIC DNA]</scope>
    <source>
        <strain evidence="3">Ar21-2</strain>
    </source>
</reference>
<evidence type="ECO:0000313" key="2">
    <source>
        <dbReference type="EMBL" id="PBK90661.1"/>
    </source>
</evidence>
<organism evidence="2 3">
    <name type="scientific">Armillaria gallica</name>
    <name type="common">Bulbous honey fungus</name>
    <name type="synonym">Armillaria bulbosa</name>
    <dbReference type="NCBI Taxonomy" id="47427"/>
    <lineage>
        <taxon>Eukaryota</taxon>
        <taxon>Fungi</taxon>
        <taxon>Dikarya</taxon>
        <taxon>Basidiomycota</taxon>
        <taxon>Agaricomycotina</taxon>
        <taxon>Agaricomycetes</taxon>
        <taxon>Agaricomycetidae</taxon>
        <taxon>Agaricales</taxon>
        <taxon>Marasmiineae</taxon>
        <taxon>Physalacriaceae</taxon>
        <taxon>Armillaria</taxon>
    </lineage>
</organism>
<keyword evidence="3" id="KW-1185">Reference proteome</keyword>
<evidence type="ECO:0000256" key="1">
    <source>
        <dbReference type="SAM" id="MobiDB-lite"/>
    </source>
</evidence>
<gene>
    <name evidence="2" type="ORF">ARMGADRAFT_1032205</name>
</gene>
<dbReference type="InParanoid" id="A0A2H3D5X2"/>
<feature type="compositionally biased region" description="Low complexity" evidence="1">
    <location>
        <begin position="72"/>
        <end position="84"/>
    </location>
</feature>
<dbReference type="Proteomes" id="UP000217790">
    <property type="component" value="Unassembled WGS sequence"/>
</dbReference>
<name>A0A2H3D5X2_ARMGA</name>
<sequence length="192" mass="20814">MASGDDPADIIDGKWKRQQTECSKAAKAQAVDGSDDASMTASTTCPKKKSKIASGAKKLMKKIVNKLAPQKSSAPSASPALALADSDDDEDAGSVMENSTIEEDDNAKLCHALATWNAPVYAFYSPIPSIEYHDGHKCYVWTCMAKNCHHEVNHFLDTTDAPSTKNLQNHVNKCWGEDMLNATDEVKHLCNA</sequence>
<protein>
    <submittedName>
        <fullName evidence="2">Uncharacterized protein</fullName>
    </submittedName>
</protein>
<proteinExistence type="predicted"/>
<dbReference type="EMBL" id="KZ293664">
    <property type="protein sequence ID" value="PBK90661.1"/>
    <property type="molecule type" value="Genomic_DNA"/>
</dbReference>
<evidence type="ECO:0000313" key="3">
    <source>
        <dbReference type="Proteomes" id="UP000217790"/>
    </source>
</evidence>
<accession>A0A2H3D5X2</accession>
<dbReference type="OrthoDB" id="2677917at2759"/>
<feature type="region of interest" description="Disordered" evidence="1">
    <location>
        <begin position="24"/>
        <end position="49"/>
    </location>
</feature>